<comment type="caution">
    <text evidence="1">The sequence shown here is derived from an EMBL/GenBank/DDBJ whole genome shotgun (WGS) entry which is preliminary data.</text>
</comment>
<dbReference type="Proteomes" id="UP000611796">
    <property type="component" value="Unassembled WGS sequence"/>
</dbReference>
<name>A0ABR7K6Y3_9FIRM</name>
<sequence>MKKWGILLGLFVIIIFIYQFKELRDIKKDLETSLMDNKYIQDNISNINSNIINTINDELSKSHLIKDIKFSLDKFKDNKYLVDARFELSRVSEDSIVKFMYKSINDKEWTTIEAKDMGGLSYKCNLKIDVNKPYEYKVIKEDNVSESSDIKELSKYDYIPYHPSITYGEDYEKYGGSLILGVNLDEEYNYENEENNHNVTNKKDAINGFNIKSIDAIVGINGKEKIYNYKYKDAVYSENGEKLESENYEVYIPKKDYKNNLEYIKMKITYENKVIDIVDITNEIDEKYIN</sequence>
<accession>A0ABR7K6Y3</accession>
<evidence type="ECO:0000313" key="1">
    <source>
        <dbReference type="EMBL" id="MBC6004670.1"/>
    </source>
</evidence>
<dbReference type="RefSeq" id="WP_187006722.1">
    <property type="nucleotide sequence ID" value="NZ_JACRWD010000007.1"/>
</dbReference>
<evidence type="ECO:0000313" key="2">
    <source>
        <dbReference type="Proteomes" id="UP000611796"/>
    </source>
</evidence>
<proteinExistence type="predicted"/>
<organism evidence="1 2">
    <name type="scientific">Paeniclostridium hominis</name>
    <dbReference type="NCBI Taxonomy" id="2764329"/>
    <lineage>
        <taxon>Bacteria</taxon>
        <taxon>Bacillati</taxon>
        <taxon>Bacillota</taxon>
        <taxon>Clostridia</taxon>
        <taxon>Peptostreptococcales</taxon>
        <taxon>Peptostreptococcaceae</taxon>
        <taxon>Paeniclostridium</taxon>
    </lineage>
</organism>
<gene>
    <name evidence="1" type="ORF">H8891_12810</name>
</gene>
<protein>
    <submittedName>
        <fullName evidence="1">Uncharacterized protein</fullName>
    </submittedName>
</protein>
<reference evidence="1 2" key="1">
    <citation type="submission" date="2020-08" db="EMBL/GenBank/DDBJ databases">
        <authorList>
            <person name="Liu C."/>
            <person name="Sun Q."/>
        </authorList>
    </citation>
    <scope>NUCLEOTIDE SEQUENCE [LARGE SCALE GENOMIC DNA]</scope>
    <source>
        <strain evidence="1 2">NSJ-45</strain>
    </source>
</reference>
<dbReference type="EMBL" id="JACRWD010000007">
    <property type="protein sequence ID" value="MBC6004670.1"/>
    <property type="molecule type" value="Genomic_DNA"/>
</dbReference>
<keyword evidence="2" id="KW-1185">Reference proteome</keyword>